<reference evidence="1" key="1">
    <citation type="submission" date="2021-02" db="EMBL/GenBank/DDBJ databases">
        <authorList>
            <person name="Nowell W R."/>
        </authorList>
    </citation>
    <scope>NUCLEOTIDE SEQUENCE</scope>
</reference>
<evidence type="ECO:0000313" key="3">
    <source>
        <dbReference type="Proteomes" id="UP000663887"/>
    </source>
</evidence>
<evidence type="ECO:0008006" key="4">
    <source>
        <dbReference type="Google" id="ProtNLM"/>
    </source>
</evidence>
<dbReference type="InterPro" id="IPR036397">
    <property type="entry name" value="RNaseH_sf"/>
</dbReference>
<name>A0A816QSU9_9BILA</name>
<dbReference type="GO" id="GO:0003676">
    <property type="term" value="F:nucleic acid binding"/>
    <property type="evidence" value="ECO:0007669"/>
    <property type="project" value="InterPro"/>
</dbReference>
<dbReference type="AlphaFoldDB" id="A0A816QSU9"/>
<dbReference type="EMBL" id="CAJNRG010004321">
    <property type="protein sequence ID" value="CAF2065243.1"/>
    <property type="molecule type" value="Genomic_DNA"/>
</dbReference>
<evidence type="ECO:0000313" key="1">
    <source>
        <dbReference type="EMBL" id="CAF2065243.1"/>
    </source>
</evidence>
<gene>
    <name evidence="2" type="ORF">UXM345_LOCUS12351</name>
    <name evidence="1" type="ORF">XDN619_LOCUS11374</name>
</gene>
<dbReference type="Proteomes" id="UP000663887">
    <property type="component" value="Unassembled WGS sequence"/>
</dbReference>
<evidence type="ECO:0000313" key="2">
    <source>
        <dbReference type="EMBL" id="CAF3933791.1"/>
    </source>
</evidence>
<proteinExistence type="predicted"/>
<dbReference type="Gene3D" id="3.30.420.10">
    <property type="entry name" value="Ribonuclease H-like superfamily/Ribonuclease H"/>
    <property type="match status" value="2"/>
</dbReference>
<sequence length="290" mass="34020">MPRKQIDPQHEGRALSLLQLKYSQRQIVKTLKNDGISVSQRTVSNIKRKIDVQRNSTEKIKFSRQRPAFTPLTTSKVIQKIDVEDPPTQRSIARSCHISQSTVSRIIKSTNFVLRKKYKVQKLTSSNIKKRCQRARRFYRKLANHRYENFVTTDESWFYLNGTEEKRKVCYIKKNNLDYERMIIQQDSSRPKGFMVWAGISSRGKTSIRFVAPDGQEKQMIYHHDSAPSHVSKETIAFMNKTKINYVKPQEWMPKSPDAAPMDYAVWGHLKQRLNKCKIEILDQLKKKCI</sequence>
<accession>A0A816QSU9</accession>
<dbReference type="PANTHER" id="PTHR47326">
    <property type="entry name" value="TRANSPOSABLE ELEMENT TC3 TRANSPOSASE-LIKE PROTEIN"/>
    <property type="match status" value="1"/>
</dbReference>
<comment type="caution">
    <text evidence="1">The sequence shown here is derived from an EMBL/GenBank/DDBJ whole genome shotgun (WGS) entry which is preliminary data.</text>
</comment>
<dbReference type="Proteomes" id="UP000663842">
    <property type="component" value="Unassembled WGS sequence"/>
</dbReference>
<dbReference type="EMBL" id="CAJOBF010001282">
    <property type="protein sequence ID" value="CAF3933791.1"/>
    <property type="molecule type" value="Genomic_DNA"/>
</dbReference>
<organism evidence="1 3">
    <name type="scientific">Rotaria magnacalcarata</name>
    <dbReference type="NCBI Taxonomy" id="392030"/>
    <lineage>
        <taxon>Eukaryota</taxon>
        <taxon>Metazoa</taxon>
        <taxon>Spiralia</taxon>
        <taxon>Gnathifera</taxon>
        <taxon>Rotifera</taxon>
        <taxon>Eurotatoria</taxon>
        <taxon>Bdelloidea</taxon>
        <taxon>Philodinida</taxon>
        <taxon>Philodinidae</taxon>
        <taxon>Rotaria</taxon>
    </lineage>
</organism>
<protein>
    <recommendedName>
        <fullName evidence="4">Transposase</fullName>
    </recommendedName>
</protein>
<dbReference type="PANTHER" id="PTHR47326:SF1">
    <property type="entry name" value="HTH PSQ-TYPE DOMAIN-CONTAINING PROTEIN"/>
    <property type="match status" value="1"/>
</dbReference>